<protein>
    <submittedName>
        <fullName evidence="1">Uncharacterized protein</fullName>
    </submittedName>
</protein>
<reference evidence="1" key="1">
    <citation type="submission" date="2014-11" db="EMBL/GenBank/DDBJ databases">
        <authorList>
            <person name="Amaro Gonzalez C."/>
        </authorList>
    </citation>
    <scope>NUCLEOTIDE SEQUENCE</scope>
</reference>
<organism evidence="1">
    <name type="scientific">Anguilla anguilla</name>
    <name type="common">European freshwater eel</name>
    <name type="synonym">Muraena anguilla</name>
    <dbReference type="NCBI Taxonomy" id="7936"/>
    <lineage>
        <taxon>Eukaryota</taxon>
        <taxon>Metazoa</taxon>
        <taxon>Chordata</taxon>
        <taxon>Craniata</taxon>
        <taxon>Vertebrata</taxon>
        <taxon>Euteleostomi</taxon>
        <taxon>Actinopterygii</taxon>
        <taxon>Neopterygii</taxon>
        <taxon>Teleostei</taxon>
        <taxon>Anguilliformes</taxon>
        <taxon>Anguillidae</taxon>
        <taxon>Anguilla</taxon>
    </lineage>
</organism>
<reference evidence="1" key="2">
    <citation type="journal article" date="2015" name="Fish Shellfish Immunol.">
        <title>Early steps in the European eel (Anguilla anguilla)-Vibrio vulnificus interaction in the gills: Role of the RtxA13 toxin.</title>
        <authorList>
            <person name="Callol A."/>
            <person name="Pajuelo D."/>
            <person name="Ebbesson L."/>
            <person name="Teles M."/>
            <person name="MacKenzie S."/>
            <person name="Amaro C."/>
        </authorList>
    </citation>
    <scope>NUCLEOTIDE SEQUENCE</scope>
</reference>
<accession>A0A0E9XN92</accession>
<dbReference type="EMBL" id="GBXM01005394">
    <property type="protein sequence ID" value="JAI03184.1"/>
    <property type="molecule type" value="Transcribed_RNA"/>
</dbReference>
<evidence type="ECO:0000313" key="1">
    <source>
        <dbReference type="EMBL" id="JAI03184.1"/>
    </source>
</evidence>
<name>A0A0E9XN92_ANGAN</name>
<dbReference type="AlphaFoldDB" id="A0A0E9XN92"/>
<proteinExistence type="predicted"/>
<sequence length="67" mass="7529">MWRFSVCIQTDFSHKQICFVAKSCCFAHIGSEQLAQLPEVLLHVGDVVLNLPRLAVSCPCIRSTEHD</sequence>